<accession>A0AA39WDH7</accession>
<evidence type="ECO:0000313" key="1">
    <source>
        <dbReference type="EMBL" id="KAK0613381.1"/>
    </source>
</evidence>
<dbReference type="AlphaFoldDB" id="A0AA39WDH7"/>
<protein>
    <submittedName>
        <fullName evidence="1">Uncharacterized protein</fullName>
    </submittedName>
</protein>
<dbReference type="EMBL" id="JAULSU010000006">
    <property type="protein sequence ID" value="KAK0613381.1"/>
    <property type="molecule type" value="Genomic_DNA"/>
</dbReference>
<proteinExistence type="predicted"/>
<reference evidence="1" key="1">
    <citation type="submission" date="2023-06" db="EMBL/GenBank/DDBJ databases">
        <title>Genome-scale phylogeny and comparative genomics of the fungal order Sordariales.</title>
        <authorList>
            <consortium name="Lawrence Berkeley National Laboratory"/>
            <person name="Hensen N."/>
            <person name="Bonometti L."/>
            <person name="Westerberg I."/>
            <person name="Brannstrom I.O."/>
            <person name="Guillou S."/>
            <person name="Cros-Aarteil S."/>
            <person name="Calhoun S."/>
            <person name="Haridas S."/>
            <person name="Kuo A."/>
            <person name="Mondo S."/>
            <person name="Pangilinan J."/>
            <person name="Riley R."/>
            <person name="Labutti K."/>
            <person name="Andreopoulos B."/>
            <person name="Lipzen A."/>
            <person name="Chen C."/>
            <person name="Yanf M."/>
            <person name="Daum C."/>
            <person name="Ng V."/>
            <person name="Clum A."/>
            <person name="Steindorff A."/>
            <person name="Ohm R."/>
            <person name="Martin F."/>
            <person name="Silar P."/>
            <person name="Natvig D."/>
            <person name="Lalanne C."/>
            <person name="Gautier V."/>
            <person name="Ament-Velasquez S.L."/>
            <person name="Kruys A."/>
            <person name="Hutchinson M.I."/>
            <person name="Powell A.J."/>
            <person name="Barry K."/>
            <person name="Miller A.N."/>
            <person name="Grigoriev I.V."/>
            <person name="Debuchy R."/>
            <person name="Gladieux P."/>
            <person name="Thoren M.H."/>
            <person name="Johannesson H."/>
        </authorList>
    </citation>
    <scope>NUCLEOTIDE SEQUENCE</scope>
    <source>
        <strain evidence="1">CBS 606.72</strain>
    </source>
</reference>
<name>A0AA39WDH7_9PEZI</name>
<comment type="caution">
    <text evidence="1">The sequence shown here is derived from an EMBL/GenBank/DDBJ whole genome shotgun (WGS) entry which is preliminary data.</text>
</comment>
<evidence type="ECO:0000313" key="2">
    <source>
        <dbReference type="Proteomes" id="UP001175000"/>
    </source>
</evidence>
<keyword evidence="2" id="KW-1185">Reference proteome</keyword>
<gene>
    <name evidence="1" type="ORF">B0T14DRAFT_569440</name>
</gene>
<organism evidence="1 2">
    <name type="scientific">Immersiella caudata</name>
    <dbReference type="NCBI Taxonomy" id="314043"/>
    <lineage>
        <taxon>Eukaryota</taxon>
        <taxon>Fungi</taxon>
        <taxon>Dikarya</taxon>
        <taxon>Ascomycota</taxon>
        <taxon>Pezizomycotina</taxon>
        <taxon>Sordariomycetes</taxon>
        <taxon>Sordariomycetidae</taxon>
        <taxon>Sordariales</taxon>
        <taxon>Lasiosphaeriaceae</taxon>
        <taxon>Immersiella</taxon>
    </lineage>
</organism>
<dbReference type="Proteomes" id="UP001175000">
    <property type="component" value="Unassembled WGS sequence"/>
</dbReference>
<sequence length="169" mass="19159">MRHSGEIASIESRLNNYHAELNFLLLGLVSEQQSSVKLQLDAIQEGAEVLSSSSAVELKGIREDVTALLRVAAMKDDDSCSDEEELNDQQKWHLFESLDSISAGLRNLEQVVSVVPREARVLENLYFDYKFSRHDSIQVPRDGAFKWITMSDSGFETYLAKRVYQMSRA</sequence>